<dbReference type="PROSITE" id="PS50943">
    <property type="entry name" value="HTH_CROC1"/>
    <property type="match status" value="1"/>
</dbReference>
<accession>A0AAU9AU89</accession>
<dbReference type="Proteomes" id="UP000218824">
    <property type="component" value="Chromosome"/>
</dbReference>
<proteinExistence type="predicted"/>
<dbReference type="GO" id="GO:0003677">
    <property type="term" value="F:DNA binding"/>
    <property type="evidence" value="ECO:0007669"/>
    <property type="project" value="InterPro"/>
</dbReference>
<dbReference type="InterPro" id="IPR010982">
    <property type="entry name" value="Lambda_DNA-bd_dom_sf"/>
</dbReference>
<dbReference type="InterPro" id="IPR001387">
    <property type="entry name" value="Cro/C1-type_HTH"/>
</dbReference>
<reference evidence="2 3" key="1">
    <citation type="journal article" date="2017" name="DNA Res.">
        <title>Complete genome sequence and expression profile of the commercial lytic enzyme producer Lysobacter enzymogenes M497-1.</title>
        <authorList>
            <person name="Takami H."/>
            <person name="Toyoda A."/>
            <person name="Uchiyama I."/>
            <person name="Itoh T."/>
            <person name="Takaki Y."/>
            <person name="Arai W."/>
            <person name="Nishi S."/>
            <person name="Kawai M."/>
            <person name="Shinya K."/>
            <person name="Ikeda H."/>
        </authorList>
    </citation>
    <scope>NUCLEOTIDE SEQUENCE [LARGE SCALE GENOMIC DNA]</scope>
    <source>
        <strain evidence="2 3">M497-1</strain>
    </source>
</reference>
<name>A0AAU9AU89_LYSEN</name>
<sequence>MPKPPPSARSLFAARLKQARALRGIESQRALGIAMGLDKTLASSRINRYESEARGIDLDGLGKLAETLGLPMAYLVAPDEHVANAIHALAQLPLAEREEAVRVLLDFVAQKAPAGK</sequence>
<feature type="domain" description="HTH cro/C1-type" evidence="1">
    <location>
        <begin position="16"/>
        <end position="75"/>
    </location>
</feature>
<dbReference type="SUPFAM" id="SSF47413">
    <property type="entry name" value="lambda repressor-like DNA-binding domains"/>
    <property type="match status" value="1"/>
</dbReference>
<dbReference type="KEGG" id="lem:LEN_3911"/>
<evidence type="ECO:0000313" key="3">
    <source>
        <dbReference type="Proteomes" id="UP000218824"/>
    </source>
</evidence>
<evidence type="ECO:0000313" key="2">
    <source>
        <dbReference type="EMBL" id="BAV99398.1"/>
    </source>
</evidence>
<dbReference type="Gene3D" id="1.10.260.40">
    <property type="entry name" value="lambda repressor-like DNA-binding domains"/>
    <property type="match status" value="1"/>
</dbReference>
<evidence type="ECO:0000259" key="1">
    <source>
        <dbReference type="PROSITE" id="PS50943"/>
    </source>
</evidence>
<dbReference type="AlphaFoldDB" id="A0AAU9AU89"/>
<protein>
    <recommendedName>
        <fullName evidence="1">HTH cro/C1-type domain-containing protein</fullName>
    </recommendedName>
</protein>
<dbReference type="CDD" id="cd00093">
    <property type="entry name" value="HTH_XRE"/>
    <property type="match status" value="1"/>
</dbReference>
<organism evidence="2 3">
    <name type="scientific">Lysobacter enzymogenes</name>
    <dbReference type="NCBI Taxonomy" id="69"/>
    <lineage>
        <taxon>Bacteria</taxon>
        <taxon>Pseudomonadati</taxon>
        <taxon>Pseudomonadota</taxon>
        <taxon>Gammaproteobacteria</taxon>
        <taxon>Lysobacterales</taxon>
        <taxon>Lysobacteraceae</taxon>
        <taxon>Lysobacter</taxon>
    </lineage>
</organism>
<gene>
    <name evidence="2" type="ORF">LEN_3911</name>
</gene>
<dbReference type="EMBL" id="AP014940">
    <property type="protein sequence ID" value="BAV99398.1"/>
    <property type="molecule type" value="Genomic_DNA"/>
</dbReference>
<dbReference type="SMART" id="SM00530">
    <property type="entry name" value="HTH_XRE"/>
    <property type="match status" value="1"/>
</dbReference>